<dbReference type="PANTHER" id="PTHR23162:SF8">
    <property type="entry name" value="OUTER DENSE FIBER PROTEIN 2"/>
    <property type="match status" value="1"/>
</dbReference>
<feature type="coiled-coil region" evidence="18">
    <location>
        <begin position="135"/>
        <end position="228"/>
    </location>
</feature>
<evidence type="ECO:0000256" key="7">
    <source>
        <dbReference type="ARBA" id="ARBA00022701"/>
    </source>
</evidence>
<dbReference type="GO" id="GO:0007283">
    <property type="term" value="P:spermatogenesis"/>
    <property type="evidence" value="ECO:0007669"/>
    <property type="project" value="UniProtKB-KW"/>
</dbReference>
<evidence type="ECO:0000256" key="18">
    <source>
        <dbReference type="SAM" id="Coils"/>
    </source>
</evidence>
<evidence type="ECO:0000256" key="14">
    <source>
        <dbReference type="ARBA" id="ARBA00023273"/>
    </source>
</evidence>
<keyword evidence="10" id="KW-0744">Spermatogenesis</keyword>
<dbReference type="InterPro" id="IPR026099">
    <property type="entry name" value="Odf2-rel"/>
</dbReference>
<evidence type="ECO:0000256" key="3">
    <source>
        <dbReference type="ARBA" id="ARBA00004647"/>
    </source>
</evidence>
<feature type="coiled-coil region" evidence="18">
    <location>
        <begin position="705"/>
        <end position="782"/>
    </location>
</feature>
<keyword evidence="9" id="KW-0282">Flagellum</keyword>
<dbReference type="GO" id="GO:0030154">
    <property type="term" value="P:cell differentiation"/>
    <property type="evidence" value="ECO:0007669"/>
    <property type="project" value="UniProtKB-KW"/>
</dbReference>
<dbReference type="GO" id="GO:0005813">
    <property type="term" value="C:centrosome"/>
    <property type="evidence" value="ECO:0007669"/>
    <property type="project" value="TreeGrafter"/>
</dbReference>
<dbReference type="GO" id="GO:0005874">
    <property type="term" value="C:microtubule"/>
    <property type="evidence" value="ECO:0007669"/>
    <property type="project" value="UniProtKB-KW"/>
</dbReference>
<evidence type="ECO:0000256" key="17">
    <source>
        <dbReference type="ARBA" id="ARBA00043200"/>
    </source>
</evidence>
<keyword evidence="6" id="KW-0963">Cytoplasm</keyword>
<keyword evidence="11 18" id="KW-0175">Coiled coil</keyword>
<evidence type="ECO:0000256" key="2">
    <source>
        <dbReference type="ARBA" id="ARBA00004230"/>
    </source>
</evidence>
<keyword evidence="14" id="KW-0966">Cell projection</keyword>
<feature type="coiled-coil region" evidence="18">
    <location>
        <begin position="461"/>
        <end position="671"/>
    </location>
</feature>
<dbReference type="GeneTree" id="ENSGT00530000063497"/>
<evidence type="ECO:0000256" key="12">
    <source>
        <dbReference type="ARBA" id="ARBA00023069"/>
    </source>
</evidence>
<sequence length="828" mass="93755">MWRLILCGFAFKVGPAPRSFGSTRLTCCNPGQIFQMKHKMYRTPVLTYLSCLAPRFRLQAAAKGGPGGLRSTALVKTRVPWIPPGKTSLRDASSKWEGPTNRLDIAPLSEPSSLAGMLRPEDLSADEEDVLHGRIHLYERKIDNLVTEVNSLKNESEQLSASQRVIREQEEELAEAAKELEVSEKENSRLRLSMEKIQEETDYTRLEKEALLQEKDALLKKLVEAEMDGVAASKQVAAMRETVGRIQSETQMSGSEASLLARQKELLLQKLETFEGTNRTLRSLLREHHMRETETVRLSEQKESLLRRLTDLEAENTVRPSARLPHFPFPTGVALLDNAKTTGELSKVLESTRAHLQGQLRSKEAENNRLAIQIRNLDRVANQHRGEMAHVVEQLRELKQRADADKEALKKATRAQKQRAERSEDAVGQLGTQLLEKTQLADAVSAAESWNSRHSQLLKEKNHMEMEITVLNSRVADLSEQLRDVEDKARAEREGLLDRLHGLTSDYTALRLENQTLKATLAAMEEKLTLSQSDVQQVKASVKQYESLVESYKTQVQKTRAEADEYALKLEMTEKEAQSLREDLKRQTEQARGRLQGRLAQLEPLPEALKQAELQLQEAQERERAQERRSMELSGALAELRLKAEQQSAQAEAARAKNLVLLEENKHLQNKAGILERSEAASQNRDLLQVISKREETIHTNQLHLEEKSRECGLLARQLEEALEDARCQVAHTRERAASKERSTQAKLLDLESQLSRTKSELEQLRRAKEDAERRFQSRLQDVRDRLEQSDSTNRSLQNYVQFLKASYASVFGDSALASSAARGPSPL</sequence>
<dbReference type="Ensembl" id="ENSSFOT00015081265.1">
    <property type="protein sequence ID" value="ENSSFOP00015052415.1"/>
    <property type="gene ID" value="ENSSFOG00015013791.2"/>
</dbReference>
<evidence type="ECO:0000256" key="9">
    <source>
        <dbReference type="ARBA" id="ARBA00022846"/>
    </source>
</evidence>
<keyword evidence="7" id="KW-0493">Microtubule</keyword>
<evidence type="ECO:0000256" key="5">
    <source>
        <dbReference type="ARBA" id="ARBA00022473"/>
    </source>
</evidence>
<evidence type="ECO:0000256" key="8">
    <source>
        <dbReference type="ARBA" id="ARBA00022782"/>
    </source>
</evidence>
<evidence type="ECO:0000256" key="13">
    <source>
        <dbReference type="ARBA" id="ARBA00023212"/>
    </source>
</evidence>
<evidence type="ECO:0000256" key="4">
    <source>
        <dbReference type="ARBA" id="ARBA00009316"/>
    </source>
</evidence>
<keyword evidence="8" id="KW-0221">Differentiation</keyword>
<keyword evidence="21" id="KW-1185">Reference proteome</keyword>
<keyword evidence="5" id="KW-0217">Developmental protein</keyword>
<evidence type="ECO:0000256" key="16">
    <source>
        <dbReference type="ARBA" id="ARBA00041830"/>
    </source>
</evidence>
<evidence type="ECO:0000313" key="20">
    <source>
        <dbReference type="Ensembl" id="ENSSFOP00015052415.1"/>
    </source>
</evidence>
<feature type="region of interest" description="Disordered" evidence="19">
    <location>
        <begin position="404"/>
        <end position="429"/>
    </location>
</feature>
<comment type="similarity">
    <text evidence="4">Belongs to the ODF2 family.</text>
</comment>
<dbReference type="Proteomes" id="UP000694397">
    <property type="component" value="Chromosome 6"/>
</dbReference>
<dbReference type="GO" id="GO:0031514">
    <property type="term" value="C:motile cilium"/>
    <property type="evidence" value="ECO:0007669"/>
    <property type="project" value="UniProtKB-SubCell"/>
</dbReference>
<evidence type="ECO:0000256" key="15">
    <source>
        <dbReference type="ARBA" id="ARBA00040458"/>
    </source>
</evidence>
<organism evidence="20 21">
    <name type="scientific">Scleropages formosus</name>
    <name type="common">Asian bonytongue</name>
    <name type="synonym">Osteoglossum formosum</name>
    <dbReference type="NCBI Taxonomy" id="113540"/>
    <lineage>
        <taxon>Eukaryota</taxon>
        <taxon>Metazoa</taxon>
        <taxon>Chordata</taxon>
        <taxon>Craniata</taxon>
        <taxon>Vertebrata</taxon>
        <taxon>Euteleostomi</taxon>
        <taxon>Actinopterygii</taxon>
        <taxon>Neopterygii</taxon>
        <taxon>Teleostei</taxon>
        <taxon>Osteoglossocephala</taxon>
        <taxon>Osteoglossomorpha</taxon>
        <taxon>Osteoglossiformes</taxon>
        <taxon>Osteoglossidae</taxon>
        <taxon>Scleropages</taxon>
    </lineage>
</organism>
<keyword evidence="13" id="KW-0206">Cytoskeleton</keyword>
<evidence type="ECO:0000256" key="1">
    <source>
        <dbReference type="ARBA" id="ARBA00004114"/>
    </source>
</evidence>
<comment type="subcellular location">
    <subcellularLocation>
        <location evidence="2">Cell projection</location>
        <location evidence="2">Cilium</location>
        <location evidence="2">Flagellum</location>
    </subcellularLocation>
    <subcellularLocation>
        <location evidence="1">Cytoplasm</location>
        <location evidence="1">Cytoskeleton</location>
        <location evidence="1">Microtubule organizing center</location>
        <location evidence="1">Centrosome</location>
        <location evidence="1">Centriole</location>
    </subcellularLocation>
    <subcellularLocation>
        <location evidence="3">Cytoplasm</location>
        <location evidence="3">Cytoskeleton</location>
        <location evidence="3">Spindle pole</location>
    </subcellularLocation>
</comment>
<evidence type="ECO:0000256" key="6">
    <source>
        <dbReference type="ARBA" id="ARBA00022490"/>
    </source>
</evidence>
<dbReference type="GO" id="GO:1902017">
    <property type="term" value="P:regulation of cilium assembly"/>
    <property type="evidence" value="ECO:0007669"/>
    <property type="project" value="TreeGrafter"/>
</dbReference>
<dbReference type="GO" id="GO:0005814">
    <property type="term" value="C:centriole"/>
    <property type="evidence" value="ECO:0007669"/>
    <property type="project" value="UniProtKB-SubCell"/>
</dbReference>
<reference evidence="20" key="3">
    <citation type="submission" date="2025-09" db="UniProtKB">
        <authorList>
            <consortium name="Ensembl"/>
        </authorList>
    </citation>
    <scope>IDENTIFICATION</scope>
</reference>
<keyword evidence="12" id="KW-0969">Cilium</keyword>
<evidence type="ECO:0000256" key="11">
    <source>
        <dbReference type="ARBA" id="ARBA00023054"/>
    </source>
</evidence>
<evidence type="ECO:0000256" key="10">
    <source>
        <dbReference type="ARBA" id="ARBA00022871"/>
    </source>
</evidence>
<reference evidence="20" key="2">
    <citation type="submission" date="2025-08" db="UniProtKB">
        <authorList>
            <consortium name="Ensembl"/>
        </authorList>
    </citation>
    <scope>IDENTIFICATION</scope>
</reference>
<proteinExistence type="inferred from homology"/>
<accession>A0A8C9TTW7</accession>
<reference evidence="20 21" key="1">
    <citation type="submission" date="2019-04" db="EMBL/GenBank/DDBJ databases">
        <authorList>
            <consortium name="Wellcome Sanger Institute Data Sharing"/>
        </authorList>
    </citation>
    <scope>NUCLEOTIDE SEQUENCE [LARGE SCALE GENOMIC DNA]</scope>
</reference>
<evidence type="ECO:0000313" key="21">
    <source>
        <dbReference type="Proteomes" id="UP000694397"/>
    </source>
</evidence>
<dbReference type="GO" id="GO:0000922">
    <property type="term" value="C:spindle pole"/>
    <property type="evidence" value="ECO:0007669"/>
    <property type="project" value="UniProtKB-SubCell"/>
</dbReference>
<protein>
    <recommendedName>
        <fullName evidence="15">Outer dense fiber protein 2</fullName>
    </recommendedName>
    <alternativeName>
        <fullName evidence="16">Cenexin</fullName>
    </alternativeName>
    <alternativeName>
        <fullName evidence="17">Outer dense fiber of sperm tails protein 2</fullName>
    </alternativeName>
</protein>
<evidence type="ECO:0000256" key="19">
    <source>
        <dbReference type="SAM" id="MobiDB-lite"/>
    </source>
</evidence>
<dbReference type="AlphaFoldDB" id="A0A8C9TTW7"/>
<name>A0A8C9TTW7_SCLFO</name>
<dbReference type="PANTHER" id="PTHR23162">
    <property type="entry name" value="OUTER DENSE FIBER OF SPERM TAILS 2"/>
    <property type="match status" value="1"/>
</dbReference>
<gene>
    <name evidence="20" type="primary">odf2a</name>
</gene>